<dbReference type="InterPro" id="IPR001173">
    <property type="entry name" value="Glyco_trans_2-like"/>
</dbReference>
<dbReference type="Gene3D" id="3.90.550.10">
    <property type="entry name" value="Spore Coat Polysaccharide Biosynthesis Protein SpsA, Chain A"/>
    <property type="match status" value="1"/>
</dbReference>
<protein>
    <submittedName>
        <fullName evidence="2">Glycosyltransferase family 2 protein</fullName>
    </submittedName>
</protein>
<dbReference type="RefSeq" id="WP_166094211.1">
    <property type="nucleotide sequence ID" value="NZ_CP049871.1"/>
</dbReference>
<dbReference type="EMBL" id="CP049871">
    <property type="protein sequence ID" value="QIL02467.1"/>
    <property type="molecule type" value="Genomic_DNA"/>
</dbReference>
<proteinExistence type="predicted"/>
<dbReference type="CDD" id="cd00761">
    <property type="entry name" value="Glyco_tranf_GTA_type"/>
    <property type="match status" value="1"/>
</dbReference>
<dbReference type="SUPFAM" id="SSF53448">
    <property type="entry name" value="Nucleotide-diphospho-sugar transferases"/>
    <property type="match status" value="1"/>
</dbReference>
<sequence length="354" mass="39449">MSSTPLVTVVIPAWNAQDTLERTLRSAAAQTYSNFEIVIVDDGSTDATAEIARRFCAERGNARLLQQANAGVASARNLGIAQARGEWVAPLDADDLWHPTKLARQVAAALAAPERPGFVYCWYQVIDEEDRVLSSGPEWRIAGRVFGPLLYCNPVENGSSLLIWRQAALEIEGYDPSLRARGAEGCEDLKLQLQIARNWPVELVAQHLVGYRKRAGSMSRNTEQIIQSWNLVYDDLAADPQIPRAPIRWNRAFFARVRAEEGLSRGSARQAFGQIGRALVLDPVKWGSYLAYRAVRTAMRLARNRPALSHGPKFSEVDPGQFLNPDPNEVAVLARLMRRLDERRLESLARRPVA</sequence>
<dbReference type="AlphaFoldDB" id="A0A6G7ZN95"/>
<dbReference type="GO" id="GO:0016740">
    <property type="term" value="F:transferase activity"/>
    <property type="evidence" value="ECO:0007669"/>
    <property type="project" value="UniProtKB-KW"/>
</dbReference>
<dbReference type="Proteomes" id="UP000502502">
    <property type="component" value="Chromosome"/>
</dbReference>
<dbReference type="GO" id="GO:0044010">
    <property type="term" value="P:single-species biofilm formation"/>
    <property type="evidence" value="ECO:0007669"/>
    <property type="project" value="TreeGrafter"/>
</dbReference>
<dbReference type="PANTHER" id="PTHR43685">
    <property type="entry name" value="GLYCOSYLTRANSFERASE"/>
    <property type="match status" value="1"/>
</dbReference>
<evidence type="ECO:0000313" key="2">
    <source>
        <dbReference type="EMBL" id="QIL02467.1"/>
    </source>
</evidence>
<keyword evidence="3" id="KW-1185">Reference proteome</keyword>
<dbReference type="InterPro" id="IPR050834">
    <property type="entry name" value="Glycosyltransf_2"/>
</dbReference>
<name>A0A6G7ZN95_9SPHN</name>
<dbReference type="PANTHER" id="PTHR43685:SF2">
    <property type="entry name" value="GLYCOSYLTRANSFERASE 2-LIKE DOMAIN-CONTAINING PROTEIN"/>
    <property type="match status" value="1"/>
</dbReference>
<evidence type="ECO:0000313" key="3">
    <source>
        <dbReference type="Proteomes" id="UP000502502"/>
    </source>
</evidence>
<evidence type="ECO:0000259" key="1">
    <source>
        <dbReference type="Pfam" id="PF00535"/>
    </source>
</evidence>
<dbReference type="Pfam" id="PF00535">
    <property type="entry name" value="Glycos_transf_2"/>
    <property type="match status" value="1"/>
</dbReference>
<accession>A0A6G7ZN95</accession>
<reference evidence="2 3" key="1">
    <citation type="submission" date="2020-03" db="EMBL/GenBank/DDBJ databases">
        <title>Sphingomonas sp. nov., isolated from fish.</title>
        <authorList>
            <person name="Hyun D.-W."/>
            <person name="Bae J.-W."/>
        </authorList>
    </citation>
    <scope>NUCLEOTIDE SEQUENCE [LARGE SCALE GENOMIC DNA]</scope>
    <source>
        <strain evidence="2 3">HDW15C</strain>
    </source>
</reference>
<dbReference type="KEGG" id="ssin:G7078_06450"/>
<feature type="domain" description="Glycosyltransferase 2-like" evidence="1">
    <location>
        <begin position="8"/>
        <end position="112"/>
    </location>
</feature>
<organism evidence="2 3">
    <name type="scientific">Sphingomonas sinipercae</name>
    <dbReference type="NCBI Taxonomy" id="2714944"/>
    <lineage>
        <taxon>Bacteria</taxon>
        <taxon>Pseudomonadati</taxon>
        <taxon>Pseudomonadota</taxon>
        <taxon>Alphaproteobacteria</taxon>
        <taxon>Sphingomonadales</taxon>
        <taxon>Sphingomonadaceae</taxon>
        <taxon>Sphingomonas</taxon>
    </lineage>
</organism>
<gene>
    <name evidence="2" type="ORF">G7078_06450</name>
</gene>
<dbReference type="InterPro" id="IPR029044">
    <property type="entry name" value="Nucleotide-diphossugar_trans"/>
</dbReference>
<keyword evidence="2" id="KW-0808">Transferase</keyword>